<name>A0A074RET5_9AGAM</name>
<evidence type="ECO:0000256" key="1">
    <source>
        <dbReference type="SAM" id="MobiDB-lite"/>
    </source>
</evidence>
<comment type="caution">
    <text evidence="4">The sequence shown here is derived from an EMBL/GenBank/DDBJ whole genome shotgun (WGS) entry which is preliminary data.</text>
</comment>
<feature type="transmembrane region" description="Helical" evidence="2">
    <location>
        <begin position="215"/>
        <end position="239"/>
    </location>
</feature>
<gene>
    <name evidence="4" type="ORF">V565_253460</name>
</gene>
<sequence>MLLYMVGGKVRARNRKHARVSRSKPHKNAKSQPFYPVDPPQEFDEPGKELGPDAQVWKTYVREADQVDEEKVDGWNKSMDVILIFAALFSAISTAFVIESYKNLKPDPADVSSRTLLTISQTLAAIANGSQPAGSQSSSDTAVDDPPFSATWSAICVNVLWFLSLSLSVAVSLISMLAKEWCLKFMSNRTGPPGLQARRRQLRWEKLVSWRMEEVLMVLPSLIHLSLLLFAIGLSVFLWDVHFGVAIPVVFVTMVAAATYVTCTVLPFIDKYCPYGTVLSILCRRFIESREQTTYISADLPQDDIAAKALHWMIENCETPRSVDVALQSLAGATEDMPYELLAKWDVWSMIKSRIGLREPLDQGASNDDSKRAHVQALHSIVRFRDNSGGLDYGLNDEARRLEVLVLGLQSCIDSYCNRITTQEPSCDAETKRLLGKCATIGIQFLKLNQVTQMRPGDENDEFEGFWSEVMNPEQLVDKIAKHLEHHLQGTIELGPNTYAVLYTIVAFLICLCSPSVMGKIISKLLRAYVSRAAHLKKTRHAAPNFRADDQARSVWQEYALQDRELSFLLGLLPTLCALSISPLQHPEASSLPIHKYLEASIEYIWQFLMSGNHMDKEVFDHYGHRQSGVLHLLTQYKHYDLSVEDCASILDFAIGQILPYTDGLHSDGSLIQFSKRLNSYPATHPHVDWATLSPHILELLVYLLEAWPYYEPFVPTPEIYLLTVNSLCCAETTKQKRVGYKLMTRFPFPKLSSKFIQLLSTSELITELANAQKSNDLAIQTFATTQLWLFIHLSVEFPDRKSETLTMLENALLQYYMPEGDVDKQDLVVCELGKQLISLMEAYHNRPQEDLAVFYIDGTLLGYTAYLYRVLECIYHAQGISLPEPAKFVLDKLPGFLRGWESSVYLEGEATKGMILPDSVGLDI</sequence>
<feature type="region of interest" description="Disordered" evidence="1">
    <location>
        <begin position="13"/>
        <end position="49"/>
    </location>
</feature>
<keyword evidence="2" id="KW-0472">Membrane</keyword>
<dbReference type="InterPro" id="IPR045338">
    <property type="entry name" value="DUF6535"/>
</dbReference>
<evidence type="ECO:0000313" key="5">
    <source>
        <dbReference type="Proteomes" id="UP000027456"/>
    </source>
</evidence>
<evidence type="ECO:0000259" key="3">
    <source>
        <dbReference type="Pfam" id="PF20153"/>
    </source>
</evidence>
<dbReference type="OrthoDB" id="2966628at2759"/>
<feature type="compositionally biased region" description="Basic residues" evidence="1">
    <location>
        <begin position="13"/>
        <end position="29"/>
    </location>
</feature>
<dbReference type="STRING" id="1423351.A0A074RET5"/>
<evidence type="ECO:0000256" key="2">
    <source>
        <dbReference type="SAM" id="Phobius"/>
    </source>
</evidence>
<accession>A0A074RET5</accession>
<proteinExistence type="predicted"/>
<feature type="transmembrane region" description="Helical" evidence="2">
    <location>
        <begin position="245"/>
        <end position="269"/>
    </location>
</feature>
<dbReference type="HOGENOM" id="CLU_010953_1_0_1"/>
<evidence type="ECO:0000313" key="4">
    <source>
        <dbReference type="EMBL" id="KEP45641.1"/>
    </source>
</evidence>
<dbReference type="Pfam" id="PF20153">
    <property type="entry name" value="DUF6535"/>
    <property type="match status" value="1"/>
</dbReference>
<feature type="transmembrane region" description="Helical" evidence="2">
    <location>
        <begin position="81"/>
        <end position="98"/>
    </location>
</feature>
<keyword evidence="2 4" id="KW-0812">Transmembrane</keyword>
<feature type="transmembrane region" description="Helical" evidence="2">
    <location>
        <begin position="499"/>
        <end position="518"/>
    </location>
</feature>
<keyword evidence="5" id="KW-1185">Reference proteome</keyword>
<feature type="domain" description="DUF6535" evidence="3">
    <location>
        <begin position="57"/>
        <end position="239"/>
    </location>
</feature>
<feature type="transmembrane region" description="Helical" evidence="2">
    <location>
        <begin position="152"/>
        <end position="178"/>
    </location>
</feature>
<reference evidence="4 5" key="1">
    <citation type="submission" date="2013-12" db="EMBL/GenBank/DDBJ databases">
        <authorList>
            <person name="Cubeta M."/>
            <person name="Pakala S."/>
            <person name="Fedorova N."/>
            <person name="Thomas E."/>
            <person name="Dean R."/>
            <person name="Jabaji S."/>
            <person name="Neate S."/>
            <person name="Toda T."/>
            <person name="Tavantzis S."/>
            <person name="Vilgalys R."/>
            <person name="Bharathan N."/>
            <person name="Pakala S."/>
            <person name="Losada L.S."/>
            <person name="Zafar N."/>
            <person name="Nierman W."/>
        </authorList>
    </citation>
    <scope>NUCLEOTIDE SEQUENCE [LARGE SCALE GENOMIC DNA]</scope>
    <source>
        <strain evidence="4 5">123E</strain>
    </source>
</reference>
<dbReference type="AlphaFoldDB" id="A0A074RET5"/>
<organism evidence="4 5">
    <name type="scientific">Rhizoctonia solani 123E</name>
    <dbReference type="NCBI Taxonomy" id="1423351"/>
    <lineage>
        <taxon>Eukaryota</taxon>
        <taxon>Fungi</taxon>
        <taxon>Dikarya</taxon>
        <taxon>Basidiomycota</taxon>
        <taxon>Agaricomycotina</taxon>
        <taxon>Agaricomycetes</taxon>
        <taxon>Cantharellales</taxon>
        <taxon>Ceratobasidiaceae</taxon>
        <taxon>Rhizoctonia</taxon>
    </lineage>
</organism>
<protein>
    <submittedName>
        <fullName evidence="4">Putative transmembrane protein</fullName>
    </submittedName>
</protein>
<dbReference type="Proteomes" id="UP000027456">
    <property type="component" value="Unassembled WGS sequence"/>
</dbReference>
<dbReference type="EMBL" id="AZST01001612">
    <property type="protein sequence ID" value="KEP45641.1"/>
    <property type="molecule type" value="Genomic_DNA"/>
</dbReference>
<keyword evidence="2" id="KW-1133">Transmembrane helix</keyword>